<protein>
    <submittedName>
        <fullName evidence="1">Uncharacterized protein</fullName>
    </submittedName>
</protein>
<accession>A0A0A9C866</accession>
<proteinExistence type="predicted"/>
<organism evidence="1">
    <name type="scientific">Arundo donax</name>
    <name type="common">Giant reed</name>
    <name type="synonym">Donax arundinaceus</name>
    <dbReference type="NCBI Taxonomy" id="35708"/>
    <lineage>
        <taxon>Eukaryota</taxon>
        <taxon>Viridiplantae</taxon>
        <taxon>Streptophyta</taxon>
        <taxon>Embryophyta</taxon>
        <taxon>Tracheophyta</taxon>
        <taxon>Spermatophyta</taxon>
        <taxon>Magnoliopsida</taxon>
        <taxon>Liliopsida</taxon>
        <taxon>Poales</taxon>
        <taxon>Poaceae</taxon>
        <taxon>PACMAD clade</taxon>
        <taxon>Arundinoideae</taxon>
        <taxon>Arundineae</taxon>
        <taxon>Arundo</taxon>
    </lineage>
</organism>
<name>A0A0A9C866_ARUDO</name>
<dbReference type="AlphaFoldDB" id="A0A0A9C866"/>
<reference evidence="1" key="1">
    <citation type="submission" date="2014-09" db="EMBL/GenBank/DDBJ databases">
        <authorList>
            <person name="Magalhaes I.L.F."/>
            <person name="Oliveira U."/>
            <person name="Santos F.R."/>
            <person name="Vidigal T.H.D.A."/>
            <person name="Brescovit A.D."/>
            <person name="Santos A.J."/>
        </authorList>
    </citation>
    <scope>NUCLEOTIDE SEQUENCE</scope>
    <source>
        <tissue evidence="1">Shoot tissue taken approximately 20 cm above the soil surface</tissue>
    </source>
</reference>
<reference evidence="1" key="2">
    <citation type="journal article" date="2015" name="Data Brief">
        <title>Shoot transcriptome of the giant reed, Arundo donax.</title>
        <authorList>
            <person name="Barrero R.A."/>
            <person name="Guerrero F.D."/>
            <person name="Moolhuijzen P."/>
            <person name="Goolsby J.A."/>
            <person name="Tidwell J."/>
            <person name="Bellgard S.E."/>
            <person name="Bellgard M.I."/>
        </authorList>
    </citation>
    <scope>NUCLEOTIDE SEQUENCE</scope>
    <source>
        <tissue evidence="1">Shoot tissue taken approximately 20 cm above the soil surface</tissue>
    </source>
</reference>
<dbReference type="EMBL" id="GBRH01225396">
    <property type="protein sequence ID" value="JAD72499.1"/>
    <property type="molecule type" value="Transcribed_RNA"/>
</dbReference>
<evidence type="ECO:0000313" key="1">
    <source>
        <dbReference type="EMBL" id="JAD72499.1"/>
    </source>
</evidence>
<sequence>MAVVDCYTNVSCWDISSLKTWVFGEHKVTV</sequence>